<name>A0ABR2HJS1_9PEZI</name>
<keyword evidence="1" id="KW-0812">Transmembrane</keyword>
<keyword evidence="3" id="KW-1185">Reference proteome</keyword>
<organism evidence="2 3">
    <name type="scientific">Apiospora arundinis</name>
    <dbReference type="NCBI Taxonomy" id="335852"/>
    <lineage>
        <taxon>Eukaryota</taxon>
        <taxon>Fungi</taxon>
        <taxon>Dikarya</taxon>
        <taxon>Ascomycota</taxon>
        <taxon>Pezizomycotina</taxon>
        <taxon>Sordariomycetes</taxon>
        <taxon>Xylariomycetidae</taxon>
        <taxon>Amphisphaeriales</taxon>
        <taxon>Apiosporaceae</taxon>
        <taxon>Apiospora</taxon>
    </lineage>
</organism>
<feature type="transmembrane region" description="Helical" evidence="1">
    <location>
        <begin position="162"/>
        <end position="187"/>
    </location>
</feature>
<feature type="transmembrane region" description="Helical" evidence="1">
    <location>
        <begin position="100"/>
        <end position="121"/>
    </location>
</feature>
<proteinExistence type="predicted"/>
<feature type="transmembrane region" description="Helical" evidence="1">
    <location>
        <begin position="68"/>
        <end position="88"/>
    </location>
</feature>
<keyword evidence="1" id="KW-1133">Transmembrane helix</keyword>
<protein>
    <submittedName>
        <fullName evidence="2">Uncharacterized protein</fullName>
    </submittedName>
</protein>
<accession>A0ABR2HJS1</accession>
<feature type="transmembrane region" description="Helical" evidence="1">
    <location>
        <begin position="207"/>
        <end position="228"/>
    </location>
</feature>
<evidence type="ECO:0000256" key="1">
    <source>
        <dbReference type="SAM" id="Phobius"/>
    </source>
</evidence>
<gene>
    <name evidence="2" type="ORF">PGQ11_014905</name>
</gene>
<sequence>MRPFLSSVVGAFIAVPGYVEKAAGTLFPFHFAAWHVANASISAIVNEADDAARNLMMDHWRAAMLSQLSNVELIGAIMSAAVVGAFTWDSLSSLSTIAYALVQMMWYCSLVLGIGAVAVGLQQSVFLIRIGCLPTANQLCRDMLSRDPGNDRSRVPRWHQVLIWQTAVALLEFSVYTWLAGFVVFIWATTRSGQADASTSDRVVAAFPLLAFLAVVILYTLSMLRLWYIAGKHESHIRS</sequence>
<dbReference type="EMBL" id="JAPCWZ010000010">
    <property type="protein sequence ID" value="KAK8848425.1"/>
    <property type="molecule type" value="Genomic_DNA"/>
</dbReference>
<feature type="transmembrane region" description="Helical" evidence="1">
    <location>
        <begin position="31"/>
        <end position="48"/>
    </location>
</feature>
<reference evidence="2 3" key="1">
    <citation type="journal article" date="2024" name="IMA Fungus">
        <title>Apiospora arundinis, a panoply of carbohydrate-active enzymes and secondary metabolites.</title>
        <authorList>
            <person name="Sorensen T."/>
            <person name="Petersen C."/>
            <person name="Muurmann A.T."/>
            <person name="Christiansen J.V."/>
            <person name="Brundto M.L."/>
            <person name="Overgaard C.K."/>
            <person name="Boysen A.T."/>
            <person name="Wollenberg R.D."/>
            <person name="Larsen T.O."/>
            <person name="Sorensen J.L."/>
            <person name="Nielsen K.L."/>
            <person name="Sondergaard T.E."/>
        </authorList>
    </citation>
    <scope>NUCLEOTIDE SEQUENCE [LARGE SCALE GENOMIC DNA]</scope>
    <source>
        <strain evidence="2 3">AAU 773</strain>
    </source>
</reference>
<keyword evidence="1" id="KW-0472">Membrane</keyword>
<evidence type="ECO:0000313" key="3">
    <source>
        <dbReference type="Proteomes" id="UP001390339"/>
    </source>
</evidence>
<dbReference type="Proteomes" id="UP001390339">
    <property type="component" value="Unassembled WGS sequence"/>
</dbReference>
<comment type="caution">
    <text evidence="2">The sequence shown here is derived from an EMBL/GenBank/DDBJ whole genome shotgun (WGS) entry which is preliminary data.</text>
</comment>
<evidence type="ECO:0000313" key="2">
    <source>
        <dbReference type="EMBL" id="KAK8848425.1"/>
    </source>
</evidence>